<evidence type="ECO:0000256" key="2">
    <source>
        <dbReference type="ARBA" id="ARBA00022801"/>
    </source>
</evidence>
<dbReference type="GO" id="GO:0016787">
    <property type="term" value="F:hydrolase activity"/>
    <property type="evidence" value="ECO:0007669"/>
    <property type="project" value="UniProtKB-KW"/>
</dbReference>
<feature type="domain" description="Peptidase M20 dimerisation" evidence="4">
    <location>
        <begin position="186"/>
        <end position="280"/>
    </location>
</feature>
<feature type="binding site" evidence="3">
    <location>
        <position position="137"/>
    </location>
    <ligand>
        <name>Mn(2+)</name>
        <dbReference type="ChEBI" id="CHEBI:29035"/>
        <label>2</label>
    </ligand>
</feature>
<accession>A0A939HDI5</accession>
<gene>
    <name evidence="5" type="ORF">J3A84_09680</name>
</gene>
<dbReference type="GO" id="GO:0046872">
    <property type="term" value="F:metal ion binding"/>
    <property type="evidence" value="ECO:0007669"/>
    <property type="project" value="UniProtKB-KW"/>
</dbReference>
<keyword evidence="3" id="KW-0464">Manganese</keyword>
<evidence type="ECO:0000256" key="1">
    <source>
        <dbReference type="ARBA" id="ARBA00006153"/>
    </source>
</evidence>
<dbReference type="InterPro" id="IPR017439">
    <property type="entry name" value="Amidohydrolase"/>
</dbReference>
<dbReference type="PIRSF" id="PIRSF005962">
    <property type="entry name" value="Pept_M20D_amidohydro"/>
    <property type="match status" value="1"/>
</dbReference>
<evidence type="ECO:0000256" key="3">
    <source>
        <dbReference type="PIRSR" id="PIRSR005962-1"/>
    </source>
</evidence>
<dbReference type="InterPro" id="IPR011650">
    <property type="entry name" value="Peptidase_M20_dimer"/>
</dbReference>
<keyword evidence="3" id="KW-0479">Metal-binding</keyword>
<dbReference type="InterPro" id="IPR002933">
    <property type="entry name" value="Peptidase_M20"/>
</dbReference>
<comment type="similarity">
    <text evidence="1">Belongs to the peptidase M20 family.</text>
</comment>
<feature type="binding site" evidence="3">
    <location>
        <position position="162"/>
    </location>
    <ligand>
        <name>Mn(2+)</name>
        <dbReference type="ChEBI" id="CHEBI:29035"/>
        <label>2</label>
    </ligand>
</feature>
<evidence type="ECO:0000313" key="6">
    <source>
        <dbReference type="Proteomes" id="UP000664218"/>
    </source>
</evidence>
<feature type="binding site" evidence="3">
    <location>
        <position position="361"/>
    </location>
    <ligand>
        <name>Mn(2+)</name>
        <dbReference type="ChEBI" id="CHEBI:29035"/>
        <label>2</label>
    </ligand>
</feature>
<dbReference type="FunFam" id="3.30.70.360:FF:000014">
    <property type="entry name" value="N-acyl-L-amino acid amidohydrolase"/>
    <property type="match status" value="1"/>
</dbReference>
<dbReference type="Gene3D" id="3.40.630.10">
    <property type="entry name" value="Zn peptidases"/>
    <property type="match status" value="1"/>
</dbReference>
<protein>
    <submittedName>
        <fullName evidence="5">Amidohydrolase</fullName>
    </submittedName>
</protein>
<proteinExistence type="inferred from homology"/>
<dbReference type="Pfam" id="PF01546">
    <property type="entry name" value="Peptidase_M20"/>
    <property type="match status" value="1"/>
</dbReference>
<feature type="binding site" evidence="3">
    <location>
        <position position="101"/>
    </location>
    <ligand>
        <name>Mn(2+)</name>
        <dbReference type="ChEBI" id="CHEBI:29035"/>
        <label>2</label>
    </ligand>
</feature>
<reference evidence="5" key="1">
    <citation type="submission" date="2021-03" db="EMBL/GenBank/DDBJ databases">
        <title>Proteiniclasticum marinus sp. nov., isolated from tidal flat sediment.</title>
        <authorList>
            <person name="Namirimu T."/>
            <person name="Yang J.-A."/>
            <person name="Yang S.-H."/>
            <person name="Kim Y.-J."/>
            <person name="Kwon K.K."/>
        </authorList>
    </citation>
    <scope>NUCLEOTIDE SEQUENCE</scope>
    <source>
        <strain evidence="5">SCR006</strain>
    </source>
</reference>
<feature type="binding site" evidence="3">
    <location>
        <position position="103"/>
    </location>
    <ligand>
        <name>Mn(2+)</name>
        <dbReference type="ChEBI" id="CHEBI:29035"/>
        <label>2</label>
    </ligand>
</feature>
<sequence length="393" mass="43490">MLNRKVLKERYKDEIVSLRRYLHQHPELSMEEVETTAFIAQELDKLGIPYIKANPTGLIATIEGKHPGKTVALRSDMDALKITQKNDVPYRSQSEGRMHACGHDAHMSILLTAAKMLMDSKDEIHGTVHLLFQPAEEIGLGAKILIETGDWYEQTDNVFGAHIWSGLPTGKVSVEAGERMAATDRFSISIKGLSGHGSMPHQTVDAVVVASAMVMNFQTIVSREYSPLDPLVVSVGSIHSGTAFNVISGEAELEGTVRYFRKEIGDTIEGSVRRVMEHTASLYSAEAELTYIHNLPPVHNEETSSEIAREAAEKIMGKENVVLMEKTTGGEDFAFYLEKKPGCFAFIGSGNKEKKTDLAHHNDHFDIDEDALINGALLYAEYAVSYLERSRSL</sequence>
<dbReference type="Pfam" id="PF07687">
    <property type="entry name" value="M20_dimer"/>
    <property type="match status" value="1"/>
</dbReference>
<evidence type="ECO:0000259" key="4">
    <source>
        <dbReference type="Pfam" id="PF07687"/>
    </source>
</evidence>
<dbReference type="SUPFAM" id="SSF53187">
    <property type="entry name" value="Zn-dependent exopeptidases"/>
    <property type="match status" value="1"/>
</dbReference>
<dbReference type="Proteomes" id="UP000664218">
    <property type="component" value="Unassembled WGS sequence"/>
</dbReference>
<dbReference type="EMBL" id="JAFNJU010000007">
    <property type="protein sequence ID" value="MBO1265298.1"/>
    <property type="molecule type" value="Genomic_DNA"/>
</dbReference>
<organism evidence="5 6">
    <name type="scientific">Proteiniclasticum aestuarii</name>
    <dbReference type="NCBI Taxonomy" id="2817862"/>
    <lineage>
        <taxon>Bacteria</taxon>
        <taxon>Bacillati</taxon>
        <taxon>Bacillota</taxon>
        <taxon>Clostridia</taxon>
        <taxon>Eubacteriales</taxon>
        <taxon>Clostridiaceae</taxon>
        <taxon>Proteiniclasticum</taxon>
    </lineage>
</organism>
<name>A0A939HDI5_9CLOT</name>
<dbReference type="NCBIfam" id="TIGR01891">
    <property type="entry name" value="amidohydrolases"/>
    <property type="match status" value="1"/>
</dbReference>
<comment type="caution">
    <text evidence="5">The sequence shown here is derived from an EMBL/GenBank/DDBJ whole genome shotgun (WGS) entry which is preliminary data.</text>
</comment>
<keyword evidence="2" id="KW-0378">Hydrolase</keyword>
<dbReference type="SUPFAM" id="SSF55031">
    <property type="entry name" value="Bacterial exopeptidase dimerisation domain"/>
    <property type="match status" value="1"/>
</dbReference>
<dbReference type="Gene3D" id="3.30.70.360">
    <property type="match status" value="1"/>
</dbReference>
<evidence type="ECO:0000313" key="5">
    <source>
        <dbReference type="EMBL" id="MBO1265298.1"/>
    </source>
</evidence>
<dbReference type="AlphaFoldDB" id="A0A939HDI5"/>
<dbReference type="InterPro" id="IPR036264">
    <property type="entry name" value="Bact_exopeptidase_dim_dom"/>
</dbReference>
<dbReference type="PANTHER" id="PTHR11014">
    <property type="entry name" value="PEPTIDASE M20 FAMILY MEMBER"/>
    <property type="match status" value="1"/>
</dbReference>
<keyword evidence="6" id="KW-1185">Reference proteome</keyword>
<dbReference type="PANTHER" id="PTHR11014:SF63">
    <property type="entry name" value="METALLOPEPTIDASE, PUTATIVE (AFU_ORTHOLOGUE AFUA_6G09600)-RELATED"/>
    <property type="match status" value="1"/>
</dbReference>
<comment type="cofactor">
    <cofactor evidence="3">
        <name>Mn(2+)</name>
        <dbReference type="ChEBI" id="CHEBI:29035"/>
    </cofactor>
    <text evidence="3">The Mn(2+) ion enhances activity.</text>
</comment>
<dbReference type="RefSeq" id="WP_207599825.1">
    <property type="nucleotide sequence ID" value="NZ_JAFNJU010000007.1"/>
</dbReference>